<organism evidence="2">
    <name type="scientific">Mesocestoides corti</name>
    <name type="common">Flatworm</name>
    <dbReference type="NCBI Taxonomy" id="53468"/>
    <lineage>
        <taxon>Eukaryota</taxon>
        <taxon>Metazoa</taxon>
        <taxon>Spiralia</taxon>
        <taxon>Lophotrochozoa</taxon>
        <taxon>Platyhelminthes</taxon>
        <taxon>Cestoda</taxon>
        <taxon>Eucestoda</taxon>
        <taxon>Cyclophyllidea</taxon>
        <taxon>Mesocestoididae</taxon>
        <taxon>Mesocestoides</taxon>
    </lineage>
</organism>
<name>A0A5K3EL63_MESCO</name>
<feature type="region of interest" description="Disordered" evidence="1">
    <location>
        <begin position="473"/>
        <end position="498"/>
    </location>
</feature>
<proteinExistence type="predicted"/>
<reference evidence="2" key="1">
    <citation type="submission" date="2019-11" db="UniProtKB">
        <authorList>
            <consortium name="WormBaseParasite"/>
        </authorList>
    </citation>
    <scope>IDENTIFICATION</scope>
</reference>
<evidence type="ECO:0000256" key="1">
    <source>
        <dbReference type="SAM" id="MobiDB-lite"/>
    </source>
</evidence>
<accession>A0A5K3EL63</accession>
<dbReference type="AlphaFoldDB" id="A0A5K3EL63"/>
<sequence length="779" mass="86975">MLASLPTGYSSFIGNEESTTWFRFSGGSRSTDADSGPRRNSLESNSSPELPVGRNSLASCTRWSFNGRASCFIREEEKDTIFIFNKMSYKLSNPEKVEQSGCSTIAKEKLTRSKSAVEPRKGDIMQCRRPRSGEFKLTDISSVVRREGSLRTLDNEWISGSSLLPRDKLRSLSSTSGTAESTEFCPAVASLMKKRIEIEGTLNSLQVQLLESLREEWILTGVIPDGYEEIQSQVIASNPRLKTTSFPLAHLLPRDQTESQVQPGTVEKKMQSNSTSVCNEAGTDTVASLDDSIVSYDYANYCLTDSLDSSVSSALEDLSQSIHWSQCDNASITKVDSFSELKPDEAREKINKKLLALEQDFAILTQLYRVHKQQAVETNRAAFRKAYKCNAHKLKEIGREKAALREQLRRLDVKILRSDSLLTDENSQNTHQDNKPTLIDVPIVTTLPRRKTLQFPSLSAAATIRFGGWKKRLTLKNPDPEASTNKPGRQENRIENGGVAATTAHFARPRNTIFPLIFRLPKRQSTTKSKIVSQMCEDSDAEKKHVDQVGQALLRPHSSLEAASPCHENGFSPQLSERRIRKSISSPGLHDVKTDKHPHECMSDYSERNNECKFSELDEKSATPECYTSGQDIFTGNSNCLPTTTIRCSSGYHSITSQTSAIPAPPSSRTAEVCLRRPADLKPADTSIRCICSCVVEHNFNKGTCGYCDEVQGKKGATRVEEVSKTPVPSKCEHLEMATRKPTRRSMNPLAFFLPQVDSRRKRTPLFQQRKHEDIQPSK</sequence>
<dbReference type="WBParaSite" id="MCU_001369-RA">
    <property type="protein sequence ID" value="MCU_001369-RA"/>
    <property type="gene ID" value="MCU_001369"/>
</dbReference>
<protein>
    <submittedName>
        <fullName evidence="2">DNA helicase</fullName>
    </submittedName>
</protein>
<feature type="compositionally biased region" description="Basic and acidic residues" evidence="1">
    <location>
        <begin position="31"/>
        <end position="41"/>
    </location>
</feature>
<feature type="region of interest" description="Disordered" evidence="1">
    <location>
        <begin position="24"/>
        <end position="53"/>
    </location>
</feature>
<evidence type="ECO:0000313" key="2">
    <source>
        <dbReference type="WBParaSite" id="MCU_001369-RA"/>
    </source>
</evidence>